<reference evidence="1" key="1">
    <citation type="journal article" date="2012" name="Nature">
        <title>The oyster genome reveals stress adaptation and complexity of shell formation.</title>
        <authorList>
            <person name="Zhang G."/>
            <person name="Fang X."/>
            <person name="Guo X."/>
            <person name="Li L."/>
            <person name="Luo R."/>
            <person name="Xu F."/>
            <person name="Yang P."/>
            <person name="Zhang L."/>
            <person name="Wang X."/>
            <person name="Qi H."/>
            <person name="Xiong Z."/>
            <person name="Que H."/>
            <person name="Xie Y."/>
            <person name="Holland P.W."/>
            <person name="Paps J."/>
            <person name="Zhu Y."/>
            <person name="Wu F."/>
            <person name="Chen Y."/>
            <person name="Wang J."/>
            <person name="Peng C."/>
            <person name="Meng J."/>
            <person name="Yang L."/>
            <person name="Liu J."/>
            <person name="Wen B."/>
            <person name="Zhang N."/>
            <person name="Huang Z."/>
            <person name="Zhu Q."/>
            <person name="Feng Y."/>
            <person name="Mount A."/>
            <person name="Hedgecock D."/>
            <person name="Xu Z."/>
            <person name="Liu Y."/>
            <person name="Domazet-Loso T."/>
            <person name="Du Y."/>
            <person name="Sun X."/>
            <person name="Zhang S."/>
            <person name="Liu B."/>
            <person name="Cheng P."/>
            <person name="Jiang X."/>
            <person name="Li J."/>
            <person name="Fan D."/>
            <person name="Wang W."/>
            <person name="Fu W."/>
            <person name="Wang T."/>
            <person name="Wang B."/>
            <person name="Zhang J."/>
            <person name="Peng Z."/>
            <person name="Li Y."/>
            <person name="Li N."/>
            <person name="Wang J."/>
            <person name="Chen M."/>
            <person name="He Y."/>
            <person name="Tan F."/>
            <person name="Song X."/>
            <person name="Zheng Q."/>
            <person name="Huang R."/>
            <person name="Yang H."/>
            <person name="Du X."/>
            <person name="Chen L."/>
            <person name="Yang M."/>
            <person name="Gaffney P.M."/>
            <person name="Wang S."/>
            <person name="Luo L."/>
            <person name="She Z."/>
            <person name="Ming Y."/>
            <person name="Huang W."/>
            <person name="Zhang S."/>
            <person name="Huang B."/>
            <person name="Zhang Y."/>
            <person name="Qu T."/>
            <person name="Ni P."/>
            <person name="Miao G."/>
            <person name="Wang J."/>
            <person name="Wang Q."/>
            <person name="Steinberg C.E."/>
            <person name="Wang H."/>
            <person name="Li N."/>
            <person name="Qian L."/>
            <person name="Zhang G."/>
            <person name="Li Y."/>
            <person name="Yang H."/>
            <person name="Liu X."/>
            <person name="Wang J."/>
            <person name="Yin Y."/>
            <person name="Wang J."/>
        </authorList>
    </citation>
    <scope>NUCLEOTIDE SEQUENCE [LARGE SCALE GENOMIC DNA]</scope>
    <source>
        <strain evidence="1">05x7-T-G4-1.051#20</strain>
    </source>
</reference>
<protein>
    <submittedName>
        <fullName evidence="1">Uncharacterized protein</fullName>
    </submittedName>
</protein>
<dbReference type="HOGENOM" id="CLU_1742342_0_0_1"/>
<accession>K1QUQ6</accession>
<dbReference type="InParanoid" id="K1QUQ6"/>
<evidence type="ECO:0000313" key="1">
    <source>
        <dbReference type="EMBL" id="EKC34999.1"/>
    </source>
</evidence>
<gene>
    <name evidence="1" type="ORF">CGI_10023618</name>
</gene>
<dbReference type="EMBL" id="JH817539">
    <property type="protein sequence ID" value="EKC34999.1"/>
    <property type="molecule type" value="Genomic_DNA"/>
</dbReference>
<sequence>MTALPPLESDDSERPVDRRSPSTPTASGYPMPTERFQRRVIQLLVEIRDNLKKGDHGRRVEEEQGEFEVPECDQIPEFEEFDNSLDDRELQKKMKTKMRLIGGTSLGDHVKNAMKSHPNATEANIFDEMSRFLKYEPGRIGGGGRGKESW</sequence>
<dbReference type="AlphaFoldDB" id="K1QUQ6"/>
<organism evidence="1">
    <name type="scientific">Magallana gigas</name>
    <name type="common">Pacific oyster</name>
    <name type="synonym">Crassostrea gigas</name>
    <dbReference type="NCBI Taxonomy" id="29159"/>
    <lineage>
        <taxon>Eukaryota</taxon>
        <taxon>Metazoa</taxon>
        <taxon>Spiralia</taxon>
        <taxon>Lophotrochozoa</taxon>
        <taxon>Mollusca</taxon>
        <taxon>Bivalvia</taxon>
        <taxon>Autobranchia</taxon>
        <taxon>Pteriomorphia</taxon>
        <taxon>Ostreida</taxon>
        <taxon>Ostreoidea</taxon>
        <taxon>Ostreidae</taxon>
        <taxon>Magallana</taxon>
    </lineage>
</organism>
<name>K1QUQ6_MAGGI</name>
<proteinExistence type="predicted"/>